<protein>
    <recommendedName>
        <fullName evidence="1">Peptidase M15C domain-containing protein</fullName>
    </recommendedName>
</protein>
<dbReference type="CDD" id="cd14845">
    <property type="entry name" value="L-Ala-D-Glu_peptidase_like"/>
    <property type="match status" value="1"/>
</dbReference>
<dbReference type="STRING" id="1235591.CAK95_24345"/>
<evidence type="ECO:0000313" key="3">
    <source>
        <dbReference type="Proteomes" id="UP000194137"/>
    </source>
</evidence>
<dbReference type="EMBL" id="CP021112">
    <property type="protein sequence ID" value="ARQ01875.1"/>
    <property type="molecule type" value="Genomic_DNA"/>
</dbReference>
<dbReference type="Proteomes" id="UP000194137">
    <property type="component" value="Chromosome"/>
</dbReference>
<dbReference type="Gene3D" id="3.30.1380.10">
    <property type="match status" value="1"/>
</dbReference>
<dbReference type="Pfam" id="PF13539">
    <property type="entry name" value="Peptidase_M15_4"/>
    <property type="match status" value="1"/>
</dbReference>
<accession>A0A1W6ZYR0</accession>
<feature type="domain" description="Peptidase M15C" evidence="1">
    <location>
        <begin position="57"/>
        <end position="125"/>
    </location>
</feature>
<dbReference type="SUPFAM" id="SSF55166">
    <property type="entry name" value="Hedgehog/DD-peptidase"/>
    <property type="match status" value="1"/>
</dbReference>
<gene>
    <name evidence="2" type="ORF">CAK95_24345</name>
</gene>
<organism evidence="2 3">
    <name type="scientific">Pseudorhodoplanes sinuspersici</name>
    <dbReference type="NCBI Taxonomy" id="1235591"/>
    <lineage>
        <taxon>Bacteria</taxon>
        <taxon>Pseudomonadati</taxon>
        <taxon>Pseudomonadota</taxon>
        <taxon>Alphaproteobacteria</taxon>
        <taxon>Hyphomicrobiales</taxon>
        <taxon>Pseudorhodoplanes</taxon>
    </lineage>
</organism>
<dbReference type="RefSeq" id="WP_086090270.1">
    <property type="nucleotide sequence ID" value="NZ_CP021112.1"/>
</dbReference>
<name>A0A1W6ZYR0_9HYPH</name>
<evidence type="ECO:0000313" key="2">
    <source>
        <dbReference type="EMBL" id="ARQ01875.1"/>
    </source>
</evidence>
<dbReference type="KEGG" id="psin:CAK95_24345"/>
<reference evidence="2 3" key="1">
    <citation type="submission" date="2017-05" db="EMBL/GenBank/DDBJ databases">
        <title>Full genome sequence of Pseudorhodoplanes sinuspersici.</title>
        <authorList>
            <person name="Dastgheib S.M.M."/>
            <person name="Shavandi M."/>
            <person name="Tirandaz H."/>
        </authorList>
    </citation>
    <scope>NUCLEOTIDE SEQUENCE [LARGE SCALE GENOMIC DNA]</scope>
    <source>
        <strain evidence="2 3">RIPI110</strain>
    </source>
</reference>
<keyword evidence="3" id="KW-1185">Reference proteome</keyword>
<dbReference type="InterPro" id="IPR009045">
    <property type="entry name" value="Zn_M74/Hedgehog-like"/>
</dbReference>
<dbReference type="OrthoDB" id="8479979at2"/>
<dbReference type="InterPro" id="IPR039561">
    <property type="entry name" value="Peptidase_M15C"/>
</dbReference>
<dbReference type="GO" id="GO:0008233">
    <property type="term" value="F:peptidase activity"/>
    <property type="evidence" value="ECO:0007669"/>
    <property type="project" value="InterPro"/>
</dbReference>
<sequence>MGFELSPRDRARLNGVHPDLVRVVDRAAETSDVEFTVLEGVRTTERQKQLVAKGASQTMNSRHIKAANGFGHAVDLAPLINGQVSWDWPLYHKLCPIVKDAAEQEGVAIEWGGDWKQFKDGPHWQLPWSKYPGKSMGYGLLDAEPRYQDEPIPDDFPYQVGTPRTATKSKINWSLGGIGTAAAGAGAAIWNNTGSVALICLTVILVLCIIIFREELKAIARERLG</sequence>
<dbReference type="AlphaFoldDB" id="A0A1W6ZYR0"/>
<evidence type="ECO:0000259" key="1">
    <source>
        <dbReference type="Pfam" id="PF13539"/>
    </source>
</evidence>
<proteinExistence type="predicted"/>